<sequence>MASVYRRAGARAPREQGLIPALPLLSYSEQEAQPAEAVVIWLESLSAHTRREYGDIASVFDIGVGPNAPRYPQPPTAPVETIEFPGHVDEEMRAFLVKEQMRAAIQERARWSAELKSARVKVFGLIIGQLSAASRAALKRCSTWTQLAQDSNDPLLLVHEVISVHMTRGKTEVAKQLYARQRYDAVRMEPGEDLPSFKVRFEATLLAMQIVGESVPSGERLGLDFLEKVNAGRFVEAVAYHKNAGMRTLSVDQTYQFLADFEFTRAPKPAAAIYQTSLAEERKEEPRAPPSRAALSRGYRGARRPSTRQDDDNEMQLIRELQRTARELLNARAARGRHNGAANAAHAHRATTDDEIDEHASA</sequence>
<proteinExistence type="predicted"/>
<feature type="compositionally biased region" description="Acidic residues" evidence="1">
    <location>
        <begin position="353"/>
        <end position="362"/>
    </location>
</feature>
<dbReference type="Proteomes" id="UP000324585">
    <property type="component" value="Unassembled WGS sequence"/>
</dbReference>
<reference evidence="3" key="1">
    <citation type="journal article" date="2019" name="Nat. Commun.">
        <title>Expansion of phycobilisome linker gene families in mesophilic red algae.</title>
        <authorList>
            <person name="Lee J."/>
            <person name="Kim D."/>
            <person name="Bhattacharya D."/>
            <person name="Yoon H.S."/>
        </authorList>
    </citation>
    <scope>NUCLEOTIDE SEQUENCE [LARGE SCALE GENOMIC DNA]</scope>
    <source>
        <strain evidence="3">CCMP 1328</strain>
    </source>
</reference>
<evidence type="ECO:0000256" key="1">
    <source>
        <dbReference type="SAM" id="MobiDB-lite"/>
    </source>
</evidence>
<name>A0A5J4YXP3_PORPP</name>
<organism evidence="2 3">
    <name type="scientific">Porphyridium purpureum</name>
    <name type="common">Red alga</name>
    <name type="synonym">Porphyridium cruentum</name>
    <dbReference type="NCBI Taxonomy" id="35688"/>
    <lineage>
        <taxon>Eukaryota</taxon>
        <taxon>Rhodophyta</taxon>
        <taxon>Bangiophyceae</taxon>
        <taxon>Porphyridiales</taxon>
        <taxon>Porphyridiaceae</taxon>
        <taxon>Porphyridium</taxon>
    </lineage>
</organism>
<evidence type="ECO:0000313" key="3">
    <source>
        <dbReference type="Proteomes" id="UP000324585"/>
    </source>
</evidence>
<evidence type="ECO:0000313" key="2">
    <source>
        <dbReference type="EMBL" id="KAA8496361.1"/>
    </source>
</evidence>
<feature type="region of interest" description="Disordered" evidence="1">
    <location>
        <begin position="278"/>
        <end position="314"/>
    </location>
</feature>
<dbReference type="AlphaFoldDB" id="A0A5J4YXP3"/>
<gene>
    <name evidence="2" type="ORF">FVE85_0090</name>
</gene>
<feature type="region of interest" description="Disordered" evidence="1">
    <location>
        <begin position="331"/>
        <end position="362"/>
    </location>
</feature>
<protein>
    <submittedName>
        <fullName evidence="2">Uncharacterized protein</fullName>
    </submittedName>
</protein>
<accession>A0A5J4YXP3</accession>
<keyword evidence="3" id="KW-1185">Reference proteome</keyword>
<comment type="caution">
    <text evidence="2">The sequence shown here is derived from an EMBL/GenBank/DDBJ whole genome shotgun (WGS) entry which is preliminary data.</text>
</comment>
<dbReference type="EMBL" id="VRMN01000002">
    <property type="protein sequence ID" value="KAA8496361.1"/>
    <property type="molecule type" value="Genomic_DNA"/>
</dbReference>